<sequence>MALIIYLFFVCKIIYERREVNATSHCQDWHICFICKRAAKFHCFCCPHAVCGQCMAQTEFITVRGIKGFCCNCLRLALLWEEKKDFDSDGEKVDFTERGTCEFLFMDYWEIIKKIEGLKLEDLQKAHTLLKKGKNYKDLDDRDEFARSDQDTLNLNNFEDWEWETIEDYIPSKKRKNRNTKTLKKRKVSMVQSNGKVSSNKKEFIGWASEPLTEFLASLGIDTSTELSHYDVVDIVIKYVNEKNLFDAKRKKMIACDATLQSLLRRKFVNKHRIYNLLENHFAGNQEESSEDVPCSSKEDEKGLRLCKRKEQNQGGLQHKEKKVSRGSIASIVPENIKLAYLKRSLVQELLKKSETFDTNLIGSFVRVKSDPNDYMQQNSHQLVQVTGVKKVPINGENSETLLQVSSMPIDISLHMLSESDFTKEECDKLHEQMEDGLHKKLTVAELEHKARILREDIIQHWILKELAVLKNLIDKANEKGRRRELVDYTERRKQLECPSEQSRLIQQIPEVITDDIELEISSSSPNQSRKKNCSSTRTLDALEASASESNHDPDTECENQVSDHCASDPTAEEQKTGVVQIIHLSDDESERLKHTHVEREPHEWYCIGPRGDIRGPYKMSILKYWNDLTACFASKFKVWKVGQDQKDAMPLPDACRLICTGK</sequence>
<evidence type="ECO:0000313" key="7">
    <source>
        <dbReference type="EMBL" id="KMT07923.1"/>
    </source>
</evidence>
<name>A0A0J8C7C1_BETVV</name>
<dbReference type="InterPro" id="IPR035445">
    <property type="entry name" value="GYF-like_dom_sf"/>
</dbReference>
<keyword evidence="8" id="KW-1185">Reference proteome</keyword>
<dbReference type="Pfam" id="PF25980">
    <property type="entry name" value="NERD_plant"/>
    <property type="match status" value="1"/>
</dbReference>
<dbReference type="InterPro" id="IPR003121">
    <property type="entry name" value="SWIB_MDM2_domain"/>
</dbReference>
<dbReference type="OMA" id="THVEREP"/>
<feature type="domain" description="DM2" evidence="6">
    <location>
        <begin position="204"/>
        <end position="284"/>
    </location>
</feature>
<dbReference type="PANTHER" id="PTHR46851">
    <property type="entry name" value="OS01G0884500 PROTEIN"/>
    <property type="match status" value="1"/>
</dbReference>
<dbReference type="OrthoDB" id="1870062at2759"/>
<dbReference type="SUPFAM" id="SSF159042">
    <property type="entry name" value="Plus3-like"/>
    <property type="match status" value="1"/>
</dbReference>
<reference evidence="7 8" key="1">
    <citation type="journal article" date="2014" name="Nature">
        <title>The genome of the recently domesticated crop plant sugar beet (Beta vulgaris).</title>
        <authorList>
            <person name="Dohm J.C."/>
            <person name="Minoche A.E."/>
            <person name="Holtgrawe D."/>
            <person name="Capella-Gutierrez S."/>
            <person name="Zakrzewski F."/>
            <person name="Tafer H."/>
            <person name="Rupp O."/>
            <person name="Sorensen T.R."/>
            <person name="Stracke R."/>
            <person name="Reinhardt R."/>
            <person name="Goesmann A."/>
            <person name="Kraft T."/>
            <person name="Schulz B."/>
            <person name="Stadler P.F."/>
            <person name="Schmidt T."/>
            <person name="Gabaldon T."/>
            <person name="Lehrach H."/>
            <person name="Weisshaar B."/>
            <person name="Himmelbauer H."/>
        </authorList>
    </citation>
    <scope>NUCLEOTIDE SEQUENCE [LARGE SCALE GENOMIC DNA]</scope>
    <source>
        <tissue evidence="7">Taproot</tissue>
    </source>
</reference>
<dbReference type="PROSITE" id="PS00518">
    <property type="entry name" value="ZF_RING_1"/>
    <property type="match status" value="1"/>
</dbReference>
<proteinExistence type="predicted"/>
<dbReference type="InterPro" id="IPR045894">
    <property type="entry name" value="At5g08430-like"/>
</dbReference>
<dbReference type="SUPFAM" id="SSF47592">
    <property type="entry name" value="SWIB/MDM2 domain"/>
    <property type="match status" value="1"/>
</dbReference>
<dbReference type="EMBL" id="KQ090130">
    <property type="protein sequence ID" value="KMT07923.1"/>
    <property type="molecule type" value="Genomic_DNA"/>
</dbReference>
<dbReference type="PROSITE" id="PS51925">
    <property type="entry name" value="SWIB_MDM2"/>
    <property type="match status" value="1"/>
</dbReference>
<dbReference type="InterPro" id="IPR017907">
    <property type="entry name" value="Znf_RING_CS"/>
</dbReference>
<keyword evidence="2" id="KW-0863">Zinc-finger</keyword>
<dbReference type="GO" id="GO:0003677">
    <property type="term" value="F:DNA binding"/>
    <property type="evidence" value="ECO:0007669"/>
    <property type="project" value="InterPro"/>
</dbReference>
<dbReference type="Gene3D" id="3.90.70.200">
    <property type="entry name" value="Plus-3 domain"/>
    <property type="match status" value="1"/>
</dbReference>
<dbReference type="InterPro" id="IPR058668">
    <property type="entry name" value="NERD_dom"/>
</dbReference>
<dbReference type="InterPro" id="IPR036885">
    <property type="entry name" value="SWIB_MDM2_dom_sf"/>
</dbReference>
<evidence type="ECO:0000256" key="4">
    <source>
        <dbReference type="SAM" id="MobiDB-lite"/>
    </source>
</evidence>
<dbReference type="SMART" id="SM00719">
    <property type="entry name" value="Plus3"/>
    <property type="match status" value="1"/>
</dbReference>
<keyword evidence="1" id="KW-0479">Metal-binding</keyword>
<dbReference type="Gramene" id="KMT07923">
    <property type="protein sequence ID" value="KMT07923"/>
    <property type="gene ID" value="BVRB_6g145260"/>
</dbReference>
<keyword evidence="3" id="KW-0862">Zinc</keyword>
<dbReference type="eggNOG" id="KOG1081">
    <property type="taxonomic scope" value="Eukaryota"/>
</dbReference>
<dbReference type="Gene3D" id="1.10.245.10">
    <property type="entry name" value="SWIB/MDM2 domain"/>
    <property type="match status" value="1"/>
</dbReference>
<dbReference type="GO" id="GO:0008270">
    <property type="term" value="F:zinc ion binding"/>
    <property type="evidence" value="ECO:0007669"/>
    <property type="project" value="UniProtKB-KW"/>
</dbReference>
<gene>
    <name evidence="7" type="ORF">BVRB_6g145260</name>
</gene>
<evidence type="ECO:0000256" key="1">
    <source>
        <dbReference type="ARBA" id="ARBA00022723"/>
    </source>
</evidence>
<accession>A0A0J8C7C1</accession>
<evidence type="ECO:0000256" key="2">
    <source>
        <dbReference type="ARBA" id="ARBA00022771"/>
    </source>
</evidence>
<protein>
    <submittedName>
        <fullName evidence="7">Uncharacterized protein</fullName>
    </submittedName>
</protein>
<dbReference type="PROSITE" id="PS51360">
    <property type="entry name" value="PLUS3"/>
    <property type="match status" value="1"/>
</dbReference>
<evidence type="ECO:0000256" key="3">
    <source>
        <dbReference type="ARBA" id="ARBA00022833"/>
    </source>
</evidence>
<dbReference type="eggNOG" id="KOG1946">
    <property type="taxonomic scope" value="Eukaryota"/>
</dbReference>
<dbReference type="SUPFAM" id="SSF55277">
    <property type="entry name" value="GYF domain"/>
    <property type="match status" value="1"/>
</dbReference>
<dbReference type="Gene3D" id="3.30.1490.40">
    <property type="match status" value="1"/>
</dbReference>
<feature type="region of interest" description="Disordered" evidence="4">
    <location>
        <begin position="545"/>
        <end position="575"/>
    </location>
</feature>
<dbReference type="AlphaFoldDB" id="A0A0J8C7C1"/>
<evidence type="ECO:0000259" key="5">
    <source>
        <dbReference type="PROSITE" id="PS51360"/>
    </source>
</evidence>
<dbReference type="PANTHER" id="PTHR46851:SF22">
    <property type="entry name" value="ZINC ION BINDING _ DNA BINDING PROTEIN"/>
    <property type="match status" value="1"/>
</dbReference>
<evidence type="ECO:0000259" key="6">
    <source>
        <dbReference type="PROSITE" id="PS51925"/>
    </source>
</evidence>
<dbReference type="Proteomes" id="UP000035740">
    <property type="component" value="Chromosome 6"/>
</dbReference>
<organism evidence="7 8">
    <name type="scientific">Beta vulgaris subsp. vulgaris</name>
    <name type="common">Beet</name>
    <dbReference type="NCBI Taxonomy" id="3555"/>
    <lineage>
        <taxon>Eukaryota</taxon>
        <taxon>Viridiplantae</taxon>
        <taxon>Streptophyta</taxon>
        <taxon>Embryophyta</taxon>
        <taxon>Tracheophyta</taxon>
        <taxon>Spermatophyta</taxon>
        <taxon>Magnoliopsida</taxon>
        <taxon>eudicotyledons</taxon>
        <taxon>Gunneridae</taxon>
        <taxon>Pentapetalae</taxon>
        <taxon>Caryophyllales</taxon>
        <taxon>Chenopodiaceae</taxon>
        <taxon>Betoideae</taxon>
        <taxon>Beta</taxon>
    </lineage>
</organism>
<feature type="domain" description="Plus3" evidence="5">
    <location>
        <begin position="331"/>
        <end position="459"/>
    </location>
</feature>
<dbReference type="InterPro" id="IPR036128">
    <property type="entry name" value="Plus3-like_sf"/>
</dbReference>
<evidence type="ECO:0000313" key="8">
    <source>
        <dbReference type="Proteomes" id="UP000035740"/>
    </source>
</evidence>
<dbReference type="Pfam" id="PF02201">
    <property type="entry name" value="SWIB"/>
    <property type="match status" value="1"/>
</dbReference>
<dbReference type="InterPro" id="IPR004343">
    <property type="entry name" value="Plus-3_dom"/>
</dbReference>
<dbReference type="Pfam" id="PF03126">
    <property type="entry name" value="Plus-3"/>
    <property type="match status" value="1"/>
</dbReference>
<dbReference type="CDD" id="cd10567">
    <property type="entry name" value="SWIB-MDM2_like"/>
    <property type="match status" value="1"/>
</dbReference>